<name>A0A4V2E3A3_9CYAN</name>
<proteinExistence type="predicted"/>
<protein>
    <submittedName>
        <fullName evidence="1">Uncharacterized protein</fullName>
    </submittedName>
</protein>
<dbReference type="Proteomes" id="UP000292459">
    <property type="component" value="Unassembled WGS sequence"/>
</dbReference>
<organism evidence="1 2">
    <name type="scientific">Leptolyngbya iicbica LK</name>
    <dbReference type="NCBI Taxonomy" id="2294035"/>
    <lineage>
        <taxon>Bacteria</taxon>
        <taxon>Bacillati</taxon>
        <taxon>Cyanobacteriota</taxon>
        <taxon>Cyanophyceae</taxon>
        <taxon>Leptolyngbyales</taxon>
        <taxon>Leptolyngbyaceae</taxon>
        <taxon>Leptolyngbya group</taxon>
        <taxon>Leptolyngbya</taxon>
        <taxon>Leptolyngbya iicbica</taxon>
    </lineage>
</organism>
<sequence length="96" mass="10338">MPEPGDGNNRIDSVRVWWRINNNALRLVPKVDKGGCDGALNLELISAICPNFRGGIGMGLRTNCGAGAQILGMNELLISSRRCADFATTATENLQH</sequence>
<evidence type="ECO:0000313" key="2">
    <source>
        <dbReference type="Proteomes" id="UP000292459"/>
    </source>
</evidence>
<gene>
    <name evidence="1" type="ORF">DYY88_00165</name>
</gene>
<comment type="caution">
    <text evidence="1">The sequence shown here is derived from an EMBL/GenBank/DDBJ whole genome shotgun (WGS) entry which is preliminary data.</text>
</comment>
<dbReference type="EMBL" id="QVFV01000001">
    <property type="protein sequence ID" value="RZM81740.1"/>
    <property type="molecule type" value="Genomic_DNA"/>
</dbReference>
<dbReference type="AlphaFoldDB" id="A0A4V2E3A3"/>
<accession>A0A4V2E3A3</accession>
<reference evidence="1 2" key="1">
    <citation type="submission" date="2018-11" db="EMBL/GenBank/DDBJ databases">
        <title>Whole genome sequencing of an environmental sample.</title>
        <authorList>
            <person name="Sarangi A.N."/>
            <person name="Singh D."/>
            <person name="Tripathy S."/>
        </authorList>
    </citation>
    <scope>NUCLEOTIDE SEQUENCE [LARGE SCALE GENOMIC DNA]</scope>
    <source>
        <strain evidence="1 2">Lakshadweep</strain>
    </source>
</reference>
<keyword evidence="2" id="KW-1185">Reference proteome</keyword>
<evidence type="ECO:0000313" key="1">
    <source>
        <dbReference type="EMBL" id="RZM81740.1"/>
    </source>
</evidence>